<gene>
    <name evidence="2" type="ORF">Dsi01nite_017990</name>
</gene>
<evidence type="ECO:0000313" key="3">
    <source>
        <dbReference type="Proteomes" id="UP000660611"/>
    </source>
</evidence>
<reference evidence="2" key="1">
    <citation type="submission" date="2021-01" db="EMBL/GenBank/DDBJ databases">
        <title>Whole genome shotgun sequence of Dactylosporangium siamense NBRC 106093.</title>
        <authorList>
            <person name="Komaki H."/>
            <person name="Tamura T."/>
        </authorList>
    </citation>
    <scope>NUCLEOTIDE SEQUENCE</scope>
    <source>
        <strain evidence="2">NBRC 106093</strain>
    </source>
</reference>
<dbReference type="EMBL" id="BONQ01000026">
    <property type="protein sequence ID" value="GIG43758.1"/>
    <property type="molecule type" value="Genomic_DNA"/>
</dbReference>
<feature type="region of interest" description="Disordered" evidence="1">
    <location>
        <begin position="18"/>
        <end position="58"/>
    </location>
</feature>
<sequence>MSAGGVSTSAAIAIRTVTTAPGDQPVAMSAPANGPDVPNIAADANASPSPAAPRARPS</sequence>
<accession>A0A919PKM7</accession>
<protein>
    <submittedName>
        <fullName evidence="2">Uncharacterized protein</fullName>
    </submittedName>
</protein>
<keyword evidence="3" id="KW-1185">Reference proteome</keyword>
<comment type="caution">
    <text evidence="2">The sequence shown here is derived from an EMBL/GenBank/DDBJ whole genome shotgun (WGS) entry which is preliminary data.</text>
</comment>
<dbReference type="Proteomes" id="UP000660611">
    <property type="component" value="Unassembled WGS sequence"/>
</dbReference>
<evidence type="ECO:0000313" key="2">
    <source>
        <dbReference type="EMBL" id="GIG43758.1"/>
    </source>
</evidence>
<evidence type="ECO:0000256" key="1">
    <source>
        <dbReference type="SAM" id="MobiDB-lite"/>
    </source>
</evidence>
<name>A0A919PKM7_9ACTN</name>
<dbReference type="AlphaFoldDB" id="A0A919PKM7"/>
<feature type="compositionally biased region" description="Low complexity" evidence="1">
    <location>
        <begin position="38"/>
        <end position="58"/>
    </location>
</feature>
<organism evidence="2 3">
    <name type="scientific">Dactylosporangium siamense</name>
    <dbReference type="NCBI Taxonomy" id="685454"/>
    <lineage>
        <taxon>Bacteria</taxon>
        <taxon>Bacillati</taxon>
        <taxon>Actinomycetota</taxon>
        <taxon>Actinomycetes</taxon>
        <taxon>Micromonosporales</taxon>
        <taxon>Micromonosporaceae</taxon>
        <taxon>Dactylosporangium</taxon>
    </lineage>
</organism>
<proteinExistence type="predicted"/>